<name>A0ABR1S098_9PEZI</name>
<keyword evidence="14" id="KW-1185">Reference proteome</keyword>
<dbReference type="InterPro" id="IPR001227">
    <property type="entry name" value="Ac_transferase_dom_sf"/>
</dbReference>
<dbReference type="PROSITE" id="PS52019">
    <property type="entry name" value="PKS_MFAS_DH"/>
    <property type="match status" value="1"/>
</dbReference>
<reference evidence="13 14" key="1">
    <citation type="submission" date="2023-01" db="EMBL/GenBank/DDBJ databases">
        <title>Analysis of 21 Apiospora genomes using comparative genomics revels a genus with tremendous synthesis potential of carbohydrate active enzymes and secondary metabolites.</title>
        <authorList>
            <person name="Sorensen T."/>
        </authorList>
    </citation>
    <scope>NUCLEOTIDE SEQUENCE [LARGE SCALE GENOMIC DNA]</scope>
    <source>
        <strain evidence="13 14">CBS 33761</strain>
    </source>
</reference>
<dbReference type="Gene3D" id="1.10.1200.10">
    <property type="entry name" value="ACP-like"/>
    <property type="match status" value="1"/>
</dbReference>
<dbReference type="Pfam" id="PF00698">
    <property type="entry name" value="Acyl_transf_1"/>
    <property type="match status" value="1"/>
</dbReference>
<dbReference type="InterPro" id="IPR042104">
    <property type="entry name" value="PKS_dehydratase_sf"/>
</dbReference>
<dbReference type="InterPro" id="IPR009081">
    <property type="entry name" value="PP-bd_ACP"/>
</dbReference>
<dbReference type="CDD" id="cd05195">
    <property type="entry name" value="enoyl_red"/>
    <property type="match status" value="1"/>
</dbReference>
<dbReference type="InterPro" id="IPR011032">
    <property type="entry name" value="GroES-like_sf"/>
</dbReference>
<dbReference type="SUPFAM" id="SSF47336">
    <property type="entry name" value="ACP-like"/>
    <property type="match status" value="1"/>
</dbReference>
<dbReference type="InterPro" id="IPR050091">
    <property type="entry name" value="PKS_NRPS_Biosynth_Enz"/>
</dbReference>
<evidence type="ECO:0000256" key="3">
    <source>
        <dbReference type="ARBA" id="ARBA00022679"/>
    </source>
</evidence>
<feature type="active site" description="Proton acceptor; for dehydratase activity" evidence="8">
    <location>
        <position position="983"/>
    </location>
</feature>
<evidence type="ECO:0000259" key="10">
    <source>
        <dbReference type="PROSITE" id="PS50075"/>
    </source>
</evidence>
<dbReference type="Gene3D" id="3.10.129.110">
    <property type="entry name" value="Polyketide synthase dehydratase"/>
    <property type="match status" value="1"/>
</dbReference>
<dbReference type="InterPro" id="IPR036736">
    <property type="entry name" value="ACP-like_sf"/>
</dbReference>
<evidence type="ECO:0000256" key="8">
    <source>
        <dbReference type="PROSITE-ProRule" id="PRU01363"/>
    </source>
</evidence>
<dbReference type="Pfam" id="PF00109">
    <property type="entry name" value="ketoacyl-synt"/>
    <property type="match status" value="1"/>
</dbReference>
<dbReference type="Proteomes" id="UP001444661">
    <property type="component" value="Unassembled WGS sequence"/>
</dbReference>
<dbReference type="PROSITE" id="PS52004">
    <property type="entry name" value="KS3_2"/>
    <property type="match status" value="1"/>
</dbReference>
<dbReference type="InterPro" id="IPR014031">
    <property type="entry name" value="Ketoacyl_synth_C"/>
</dbReference>
<feature type="domain" description="Carrier" evidence="10">
    <location>
        <begin position="2419"/>
        <end position="2496"/>
    </location>
</feature>
<evidence type="ECO:0000256" key="5">
    <source>
        <dbReference type="ARBA" id="ARBA00023002"/>
    </source>
</evidence>
<dbReference type="SMART" id="SM00826">
    <property type="entry name" value="PKS_DH"/>
    <property type="match status" value="1"/>
</dbReference>
<accession>A0ABR1S098</accession>
<dbReference type="Pfam" id="PF08659">
    <property type="entry name" value="KR"/>
    <property type="match status" value="1"/>
</dbReference>
<dbReference type="Gene3D" id="3.40.50.150">
    <property type="entry name" value="Vaccinia Virus protein VP39"/>
    <property type="match status" value="1"/>
</dbReference>
<evidence type="ECO:0000256" key="1">
    <source>
        <dbReference type="ARBA" id="ARBA00022450"/>
    </source>
</evidence>
<dbReference type="InterPro" id="IPR036291">
    <property type="entry name" value="NAD(P)-bd_dom_sf"/>
</dbReference>
<keyword evidence="5" id="KW-0560">Oxidoreductase</keyword>
<dbReference type="EMBL" id="JAQQWK010000011">
    <property type="protein sequence ID" value="KAK8023590.1"/>
    <property type="molecule type" value="Genomic_DNA"/>
</dbReference>
<dbReference type="Pfam" id="PF08242">
    <property type="entry name" value="Methyltransf_12"/>
    <property type="match status" value="1"/>
</dbReference>
<dbReference type="Gene3D" id="3.40.47.10">
    <property type="match status" value="1"/>
</dbReference>
<keyword evidence="6" id="KW-0511">Multifunctional enzyme</keyword>
<dbReference type="InterPro" id="IPR013217">
    <property type="entry name" value="Methyltransf_12"/>
</dbReference>
<keyword evidence="2" id="KW-0597">Phosphoprotein</keyword>
<dbReference type="SUPFAM" id="SSF51735">
    <property type="entry name" value="NAD(P)-binding Rossmann-fold domains"/>
    <property type="match status" value="2"/>
</dbReference>
<dbReference type="SUPFAM" id="SSF53901">
    <property type="entry name" value="Thiolase-like"/>
    <property type="match status" value="1"/>
</dbReference>
<feature type="active site" description="Proton donor; for dehydratase activity" evidence="8">
    <location>
        <position position="1169"/>
    </location>
</feature>
<dbReference type="Pfam" id="PF22621">
    <property type="entry name" value="CurL-like_PKS_C"/>
    <property type="match status" value="1"/>
</dbReference>
<dbReference type="Gene3D" id="3.90.180.10">
    <property type="entry name" value="Medium-chain alcohol dehydrogenases, catalytic domain"/>
    <property type="match status" value="1"/>
</dbReference>
<dbReference type="Pfam" id="PF14765">
    <property type="entry name" value="PS-DH"/>
    <property type="match status" value="1"/>
</dbReference>
<dbReference type="Pfam" id="PF08240">
    <property type="entry name" value="ADH_N"/>
    <property type="match status" value="1"/>
</dbReference>
<keyword evidence="3" id="KW-0808">Transferase</keyword>
<dbReference type="InterPro" id="IPR020843">
    <property type="entry name" value="ER"/>
</dbReference>
<evidence type="ECO:0000259" key="12">
    <source>
        <dbReference type="PROSITE" id="PS52019"/>
    </source>
</evidence>
<dbReference type="InterPro" id="IPR006162">
    <property type="entry name" value="Ppantetheine_attach_site"/>
</dbReference>
<dbReference type="Pfam" id="PF02801">
    <property type="entry name" value="Ketoacyl-synt_C"/>
    <property type="match status" value="1"/>
</dbReference>
<dbReference type="InterPro" id="IPR020806">
    <property type="entry name" value="PKS_PP-bd"/>
</dbReference>
<gene>
    <name evidence="13" type="ORF">PG993_011656</name>
</gene>
<dbReference type="PROSITE" id="PS00012">
    <property type="entry name" value="PHOSPHOPANTETHEINE"/>
    <property type="match status" value="1"/>
</dbReference>
<evidence type="ECO:0000256" key="2">
    <source>
        <dbReference type="ARBA" id="ARBA00022553"/>
    </source>
</evidence>
<dbReference type="InterPro" id="IPR016036">
    <property type="entry name" value="Malonyl_transacylase_ACP-bd"/>
</dbReference>
<comment type="caution">
    <text evidence="13">The sequence shown here is derived from an EMBL/GenBank/DDBJ whole genome shotgun (WGS) entry which is preliminary data.</text>
</comment>
<dbReference type="InterPro" id="IPR013968">
    <property type="entry name" value="PKS_KR"/>
</dbReference>
<sequence>MDPNTPLAIVGYAYRAPGVERKGLWEFLADAKSAFSEIPSDRFNKDAFRHISGKAGFFPSEGGHFLPDDVYAFDASFFNIKAEEARSLDPSTRLMLECAFEAAESAGLTLPELAGANIGVFAQATFSDYSMRLMEDLQTANKYAGLGISQSLVANRLSYFFGLTGPSVSVDAACAGTTYALHQACQSVRAGDCSAALVGAASIISGPEMWVALAALGALSPEGKSFSYDSRAAGFGRGEGGGCLIIKPLSDAIARGDPVRAVIRGTACNHSGRSKGITMPSQAAQERLLVKLHDSLGLNPRDTTFVEGHGTGTQAGDPIDAGAIAAVVAKESSSASPTYLGHLEGASGLVSVVKAIMMLEQECLLPNANFEKFNPSIVDDGRLKVLMKPLPWPPGAKKRVCVTNFGFGGSNAAVLLEQAPRAQTNGIFKPLVNGISLHAGGLVNGDIPSDGTPSNGDPAEAVSKDKLFVISAKSSASLEAYVSSVADYLEYQPTSPQFLQDLSYTLGQRRTHFPRHRIAVSADSLGSLLEQLKSTPPNTKSVETLDGTVAFIFTGQGAQYFQMAAGLEKYEAFSDAIERAESFLAKLGAPWSLAEELAKPQGESRIDDAEISQPVCTAIQLAVISLLQSWGVSPAAVVGHSSGEIAAAYAAKLISFEAAIAISYFRGVSVNDLIFEGLEQGAMLAIGASAEEATKLIQDEEGYTTIAAVNSHNSVTLSGDIDAIENIQEKCQERDIFARRLKVDIAYHSRHMEAASASYLASIEPFCLSSRESPERESSTKLTFISSVTGKQEYANTVDDASYWVKNLIGTVQFLSALERLYSLDVSAEEKRDAPQARRLLSIEIGPHSALKNPTMQTMNVLSTKNGQEGTKVAYLPSLIRGKPAPTALLDLAGKLFVSGHDIDLGEVNQTKPLSAKVVTDLPPYEWNKASRYIHQPRITAQKMLGGEAHSALLGSKSPYAEGNEHVYRNVFTLDDLPWIRDHNIAGDVLFPFTGFFSLAVEAFRRVHDASTPVQNVLVREFHVTRGLRIKEDEQVDLTTKMRPADMGTELTSTTTWAFEVMSWSSAHGWTVHCRGLVERDHGETFTQSPAVQAAAILLGQQDTQALDHKAEYAFQRQNGVVYGPTFLNTIDMRRLPGAIIHTIQLRDIEKALSQQGTSVVTVDPPTLDSFFQTIGTIQELEGPRPVHVPTHTHRWRISNSIAADAGHQYTIVSRRLSHDTKSGNLHLSFVVFDLSSGSPQPVMEVDDMALKTITQLSDESLTEGLPKTYFTRHVPHVDFIDGLVLANAIKLPPAEVEELQSRRDFNEVSIVFLRRMVESFAESDASILPSHLSKFLAWAQRLAAATEPLTNAAGELLCAVGLKLPEILRAEIEPLEIMLEDGLLMRYYEQDPASKRSTEALAKYVGLLHDCKPDIRILEIGGGTGSATLPVLEAIEETLAGASANFQYTFTDISAGFFENAKTKLGHRWSRNITYQKLDISQDPLSQGFAAEDYDLIIAANVLHATSDIVQTIQNTCALLKPGGKLALLELTRPSLPLAFPFAALPGWWLSEDAYRSIDGPLLTKESWRALLEANEFSGIEGHVEDYPGEPEQFLTTMWSTKKSPAAAGPDERFHICQVSSSGQCENVFADLISQELVESTVSSLLELDVDSKTYCIFVDDPEHSVFSDPSPEQFAVLQKALTESAAHVLWVIPANAHPDASFVKGFLRTLRIEDDSKAFVLLEDATFDRAGLEAIIQLARRLNDPSILDEQEYSIVDGLIHAPRFCPHEPAAQTFAMEAGVSVRKEQSLWSAGEQAFEMTVDAVGSPDSIFFRDNTKDVFEQPLGGKEVIIQVGAIGVSFRDLLLVLGSLPWHPPGMEGAGVVTRTGPEVSDLQIGDRVFYTITQAGMTNYVRTPSSQVYKIPEELSLEDAASMPIAYCTALLSLVDTAHIQRGETVLIHAATGALGQACIMLAQHLGARVFATAGTPEKREFLTKTFGIPADHIFSSRNAEFRSSILLATDNKGVDVIVNSLSGALLRESWELIAPHGRFIELGKKDLFQNSNLAMRPFLQNASFHSLDVRMIEAARPGAVRGWLSEIVALYQSGAIRPIQLVTQVPISQMAAGLRKLQSGHNIGKVVLTLGADEKVLTERSSPLALPASTTSSPTLLSPDATYLITGGTGGIGRSLAEWMAKQGARHIVILGRSGSSNPKVAELLSKYEGTGVCMRAIACDVGFRDSLLRMKEELEDLPPVLGVVHGALYLRDAMFLNSTFEDYQNITRPKMQAAWLLDELFPNLDFFVSLSSIDSIIGHFGQSIYAGSSTFLDAFSEHRVKQGKPAVSISLPVVEGVGYVADRVSVKRGYTPLSKGAIIGPASGLNVNGRSFSFVSTPTAAEKLPWGHFHPLRAIRPLQQSSGEADRAQATGGADANGQRGADTSPEALMEALRTKVSNVTMLDRDEITPERNLAHYGLDSLVSVELRNWIRREYGADLALKDIVAARHLNALSKEILSQIK</sequence>
<feature type="domain" description="Ketosynthase family 3 (KS3)" evidence="11">
    <location>
        <begin position="4"/>
        <end position="418"/>
    </location>
</feature>
<keyword evidence="7" id="KW-0012">Acyltransferase</keyword>
<dbReference type="Pfam" id="PF21089">
    <property type="entry name" value="PKS_DH_N"/>
    <property type="match status" value="1"/>
</dbReference>
<dbReference type="Gene3D" id="3.30.70.3290">
    <property type="match status" value="1"/>
</dbReference>
<dbReference type="SMART" id="SM00825">
    <property type="entry name" value="PKS_KS"/>
    <property type="match status" value="1"/>
</dbReference>
<dbReference type="Gene3D" id="3.40.50.720">
    <property type="entry name" value="NAD(P)-binding Rossmann-like Domain"/>
    <property type="match status" value="1"/>
</dbReference>
<dbReference type="InterPro" id="IPR049551">
    <property type="entry name" value="PKS_DH_C"/>
</dbReference>
<evidence type="ECO:0000313" key="14">
    <source>
        <dbReference type="Proteomes" id="UP001444661"/>
    </source>
</evidence>
<dbReference type="PANTHER" id="PTHR43775">
    <property type="entry name" value="FATTY ACID SYNTHASE"/>
    <property type="match status" value="1"/>
</dbReference>
<dbReference type="SUPFAM" id="SSF52151">
    <property type="entry name" value="FabD/lysophospholipase-like"/>
    <property type="match status" value="1"/>
</dbReference>
<feature type="region of interest" description="C-terminal hotdog fold" evidence="8">
    <location>
        <begin position="1104"/>
        <end position="1260"/>
    </location>
</feature>
<dbReference type="InterPro" id="IPR049552">
    <property type="entry name" value="PKS_DH_N"/>
</dbReference>
<evidence type="ECO:0000313" key="13">
    <source>
        <dbReference type="EMBL" id="KAK8023590.1"/>
    </source>
</evidence>
<keyword evidence="1" id="KW-0596">Phosphopantetheine</keyword>
<keyword evidence="4" id="KW-0521">NADP</keyword>
<dbReference type="InterPro" id="IPR014030">
    <property type="entry name" value="Ketoacyl_synth_N"/>
</dbReference>
<dbReference type="InterPro" id="IPR016039">
    <property type="entry name" value="Thiolase-like"/>
</dbReference>
<dbReference type="PROSITE" id="PS50075">
    <property type="entry name" value="CARRIER"/>
    <property type="match status" value="1"/>
</dbReference>
<dbReference type="InterPro" id="IPR020807">
    <property type="entry name" value="PKS_DH"/>
</dbReference>
<dbReference type="InterPro" id="IPR020841">
    <property type="entry name" value="PKS_Beta-ketoAc_synthase_dom"/>
</dbReference>
<feature type="region of interest" description="Disordered" evidence="9">
    <location>
        <begin position="2395"/>
        <end position="2418"/>
    </location>
</feature>
<feature type="region of interest" description="N-terminal hotdog fold" evidence="8">
    <location>
        <begin position="951"/>
        <end position="1085"/>
    </location>
</feature>
<dbReference type="CDD" id="cd02440">
    <property type="entry name" value="AdoMet_MTases"/>
    <property type="match status" value="1"/>
</dbReference>
<evidence type="ECO:0000256" key="7">
    <source>
        <dbReference type="ARBA" id="ARBA00023315"/>
    </source>
</evidence>
<dbReference type="SMART" id="SM00829">
    <property type="entry name" value="PKS_ER"/>
    <property type="match status" value="1"/>
</dbReference>
<feature type="domain" description="PKS/mFAS DH" evidence="12">
    <location>
        <begin position="951"/>
        <end position="1260"/>
    </location>
</feature>
<dbReference type="CDD" id="cd00833">
    <property type="entry name" value="PKS"/>
    <property type="match status" value="1"/>
</dbReference>
<dbReference type="SMART" id="SM00827">
    <property type="entry name" value="PKS_AT"/>
    <property type="match status" value="1"/>
</dbReference>
<dbReference type="Pfam" id="PF13602">
    <property type="entry name" value="ADH_zinc_N_2"/>
    <property type="match status" value="1"/>
</dbReference>
<dbReference type="InterPro" id="IPR013154">
    <property type="entry name" value="ADH-like_N"/>
</dbReference>
<dbReference type="InterPro" id="IPR029063">
    <property type="entry name" value="SAM-dependent_MTases_sf"/>
</dbReference>
<dbReference type="InterPro" id="IPR057326">
    <property type="entry name" value="KR_dom"/>
</dbReference>
<dbReference type="PANTHER" id="PTHR43775:SF29">
    <property type="entry name" value="ASPERFURANONE POLYKETIDE SYNTHASE AFOG-RELATED"/>
    <property type="match status" value="1"/>
</dbReference>
<proteinExistence type="predicted"/>
<organism evidence="13 14">
    <name type="scientific">Apiospora rasikravindrae</name>
    <dbReference type="NCBI Taxonomy" id="990691"/>
    <lineage>
        <taxon>Eukaryota</taxon>
        <taxon>Fungi</taxon>
        <taxon>Dikarya</taxon>
        <taxon>Ascomycota</taxon>
        <taxon>Pezizomycotina</taxon>
        <taxon>Sordariomycetes</taxon>
        <taxon>Xylariomycetidae</taxon>
        <taxon>Amphisphaeriales</taxon>
        <taxon>Apiosporaceae</taxon>
        <taxon>Apiospora</taxon>
    </lineage>
</organism>
<dbReference type="Gene3D" id="3.40.366.10">
    <property type="entry name" value="Malonyl-Coenzyme A Acyl Carrier Protein, domain 2"/>
    <property type="match status" value="1"/>
</dbReference>
<dbReference type="SUPFAM" id="SSF55048">
    <property type="entry name" value="Probable ACP-binding domain of malonyl-CoA ACP transacylase"/>
    <property type="match status" value="1"/>
</dbReference>
<dbReference type="Pfam" id="PF00550">
    <property type="entry name" value="PP-binding"/>
    <property type="match status" value="1"/>
</dbReference>
<dbReference type="InterPro" id="IPR014043">
    <property type="entry name" value="Acyl_transferase_dom"/>
</dbReference>
<dbReference type="SMART" id="SM00822">
    <property type="entry name" value="PKS_KR"/>
    <property type="match status" value="1"/>
</dbReference>
<evidence type="ECO:0000256" key="6">
    <source>
        <dbReference type="ARBA" id="ARBA00023268"/>
    </source>
</evidence>
<dbReference type="InterPro" id="IPR016035">
    <property type="entry name" value="Acyl_Trfase/lysoPLipase"/>
</dbReference>
<dbReference type="SUPFAM" id="SSF53335">
    <property type="entry name" value="S-adenosyl-L-methionine-dependent methyltransferases"/>
    <property type="match status" value="1"/>
</dbReference>
<dbReference type="SMART" id="SM00823">
    <property type="entry name" value="PKS_PP"/>
    <property type="match status" value="1"/>
</dbReference>
<protein>
    <submittedName>
        <fullName evidence="13">Highly reducing polyketide synthase ACRTS2</fullName>
    </submittedName>
</protein>
<evidence type="ECO:0000256" key="9">
    <source>
        <dbReference type="SAM" id="MobiDB-lite"/>
    </source>
</evidence>
<evidence type="ECO:0000259" key="11">
    <source>
        <dbReference type="PROSITE" id="PS52004"/>
    </source>
</evidence>
<dbReference type="SUPFAM" id="SSF50129">
    <property type="entry name" value="GroES-like"/>
    <property type="match status" value="1"/>
</dbReference>
<evidence type="ECO:0000256" key="4">
    <source>
        <dbReference type="ARBA" id="ARBA00022857"/>
    </source>
</evidence>
<dbReference type="InterPro" id="IPR049900">
    <property type="entry name" value="PKS_mFAS_DH"/>
</dbReference>